<evidence type="ECO:0000313" key="3">
    <source>
        <dbReference type="EMBL" id="QZP36397.1"/>
    </source>
</evidence>
<organism evidence="3 4">
    <name type="scientific">Halobaculum magnesiiphilum</name>
    <dbReference type="NCBI Taxonomy" id="1017351"/>
    <lineage>
        <taxon>Archaea</taxon>
        <taxon>Methanobacteriati</taxon>
        <taxon>Methanobacteriota</taxon>
        <taxon>Stenosarchaea group</taxon>
        <taxon>Halobacteria</taxon>
        <taxon>Halobacteriales</taxon>
        <taxon>Haloferacaceae</taxon>
        <taxon>Halobaculum</taxon>
    </lineage>
</organism>
<dbReference type="Pfam" id="PF00582">
    <property type="entry name" value="Usp"/>
    <property type="match status" value="1"/>
</dbReference>
<dbReference type="GeneID" id="67178202"/>
<proteinExistence type="inferred from homology"/>
<keyword evidence="4" id="KW-1185">Reference proteome</keyword>
<dbReference type="Proteomes" id="UP000826254">
    <property type="component" value="Chromosome"/>
</dbReference>
<dbReference type="KEGG" id="hmp:K6T50_08630"/>
<dbReference type="CDD" id="cd00293">
    <property type="entry name" value="USP-like"/>
    <property type="match status" value="1"/>
</dbReference>
<protein>
    <submittedName>
        <fullName evidence="3">Universal stress protein</fullName>
    </submittedName>
</protein>
<dbReference type="InterPro" id="IPR006016">
    <property type="entry name" value="UspA"/>
</dbReference>
<dbReference type="AlphaFoldDB" id="A0A8T8W987"/>
<evidence type="ECO:0000259" key="2">
    <source>
        <dbReference type="Pfam" id="PF00582"/>
    </source>
</evidence>
<feature type="domain" description="UspA" evidence="2">
    <location>
        <begin position="6"/>
        <end position="147"/>
    </location>
</feature>
<dbReference type="SUPFAM" id="SSF52402">
    <property type="entry name" value="Adenine nucleotide alpha hydrolases-like"/>
    <property type="match status" value="1"/>
</dbReference>
<dbReference type="RefSeq" id="WP_222606220.1">
    <property type="nucleotide sequence ID" value="NZ_CP081958.1"/>
</dbReference>
<evidence type="ECO:0000313" key="4">
    <source>
        <dbReference type="Proteomes" id="UP000826254"/>
    </source>
</evidence>
<reference evidence="3 4" key="1">
    <citation type="journal article" date="2021" name="Int. J. Syst. Evol. Microbiol.">
        <title>Halobaculum halophilum sp. nov. and Halobaculum salinum sp. nov., isolated from salt lake and saline soil.</title>
        <authorList>
            <person name="Cui H.L."/>
            <person name="Shi X.W."/>
            <person name="Yin X.M."/>
            <person name="Yang X.Y."/>
            <person name="Hou J."/>
            <person name="Zhu L."/>
        </authorList>
    </citation>
    <scope>NUCLEOTIDE SEQUENCE [LARGE SCALE GENOMIC DNA]</scope>
    <source>
        <strain evidence="3 4">NBRC 109044</strain>
    </source>
</reference>
<sequence length="148" mass="16044">MSLTVERVLVPVDGSDESLTAVEYAVAVAERYDAQVHAVYVLGEEVVRAIEEEMVDQSEIAEDTEAFTDTVRDLAHAEGVEVSSSIAYGFSTKRKTTHPGSVILDTAEDIDADFIVIPREPLTGEPGEVLEKAAEYVLLYASQPVLSV</sequence>
<dbReference type="PRINTS" id="PR01438">
    <property type="entry name" value="UNVRSLSTRESS"/>
</dbReference>
<dbReference type="InterPro" id="IPR014729">
    <property type="entry name" value="Rossmann-like_a/b/a_fold"/>
</dbReference>
<dbReference type="Gene3D" id="3.40.50.620">
    <property type="entry name" value="HUPs"/>
    <property type="match status" value="1"/>
</dbReference>
<comment type="similarity">
    <text evidence="1">Belongs to the universal stress protein A family.</text>
</comment>
<evidence type="ECO:0000256" key="1">
    <source>
        <dbReference type="ARBA" id="ARBA00008791"/>
    </source>
</evidence>
<dbReference type="InterPro" id="IPR006015">
    <property type="entry name" value="Universal_stress_UspA"/>
</dbReference>
<dbReference type="EMBL" id="CP081958">
    <property type="protein sequence ID" value="QZP36397.1"/>
    <property type="molecule type" value="Genomic_DNA"/>
</dbReference>
<gene>
    <name evidence="3" type="ORF">K6T50_08630</name>
</gene>
<accession>A0A8T8W987</accession>
<name>A0A8T8W987_9EURY</name>
<dbReference type="PANTHER" id="PTHR46268">
    <property type="entry name" value="STRESS RESPONSE PROTEIN NHAX"/>
    <property type="match status" value="1"/>
</dbReference>
<dbReference type="PANTHER" id="PTHR46268:SF6">
    <property type="entry name" value="UNIVERSAL STRESS PROTEIN UP12"/>
    <property type="match status" value="1"/>
</dbReference>